<organism evidence="3 4">
    <name type="scientific">Rotaria sordida</name>
    <dbReference type="NCBI Taxonomy" id="392033"/>
    <lineage>
        <taxon>Eukaryota</taxon>
        <taxon>Metazoa</taxon>
        <taxon>Spiralia</taxon>
        <taxon>Gnathifera</taxon>
        <taxon>Rotifera</taxon>
        <taxon>Eurotatoria</taxon>
        <taxon>Bdelloidea</taxon>
        <taxon>Philodinida</taxon>
        <taxon>Philodinidae</taxon>
        <taxon>Rotaria</taxon>
    </lineage>
</organism>
<reference evidence="3" key="1">
    <citation type="submission" date="2021-02" db="EMBL/GenBank/DDBJ databases">
        <authorList>
            <person name="Nowell W R."/>
        </authorList>
    </citation>
    <scope>NUCLEOTIDE SEQUENCE</scope>
</reference>
<comment type="caution">
    <text evidence="3">The sequence shown here is derived from an EMBL/GenBank/DDBJ whole genome shotgun (WGS) entry which is preliminary data.</text>
</comment>
<dbReference type="Gene3D" id="1.20.1530.20">
    <property type="match status" value="1"/>
</dbReference>
<keyword evidence="2" id="KW-0812">Transmembrane</keyword>
<feature type="transmembrane region" description="Helical" evidence="2">
    <location>
        <begin position="404"/>
        <end position="423"/>
    </location>
</feature>
<feature type="transmembrane region" description="Helical" evidence="2">
    <location>
        <begin position="297"/>
        <end position="322"/>
    </location>
</feature>
<evidence type="ECO:0008006" key="5">
    <source>
        <dbReference type="Google" id="ProtNLM"/>
    </source>
</evidence>
<accession>A0A813WJL4</accession>
<gene>
    <name evidence="3" type="ORF">ZHD862_LOCUS5272</name>
</gene>
<dbReference type="InterPro" id="IPR038770">
    <property type="entry name" value="Na+/solute_symporter_sf"/>
</dbReference>
<dbReference type="PANTHER" id="PTHR18640">
    <property type="entry name" value="SOLUTE CARRIER FAMILY 10 MEMBER 7"/>
    <property type="match status" value="1"/>
</dbReference>
<comment type="similarity">
    <text evidence="1">Belongs to the bile acid:sodium symporter (BASS) (TC 2.A.28) family.</text>
</comment>
<dbReference type="AlphaFoldDB" id="A0A813WJL4"/>
<keyword evidence="2" id="KW-0472">Membrane</keyword>
<feature type="transmembrane region" description="Helical" evidence="2">
    <location>
        <begin position="129"/>
        <end position="148"/>
    </location>
</feature>
<dbReference type="EMBL" id="CAJNOT010000137">
    <property type="protein sequence ID" value="CAF0858827.1"/>
    <property type="molecule type" value="Genomic_DNA"/>
</dbReference>
<feature type="transmembrane region" description="Helical" evidence="2">
    <location>
        <begin position="223"/>
        <end position="242"/>
    </location>
</feature>
<sequence>MLNEKNDENLFELVWLGNSSDKALSEINFTHEFTNNYQLKEYIIDKSDSSIIVILSESISFDITSLVECPQICAIYNEKLVCLYCLPRMISSVETYMKNKQQQQQQQQEIKKKSNQSCLSKILSIVRKYWFLIGLLLSILIAYIFPNVGKTGGYIRSEWTVKYGCIIFIFFLNGLSIVTRQLAKEVLHIRLHIFVQIYSLIIFPFLVYGLSLLLAKTSMNKTLIFGIIIMASMPPTISGSVIMTKNALGNEYAALLNAILSSVLGTFLSPAVIFLFMKNSIFDFLSKTSNTQHGLNYSHVIKNLCLTILLPLFIGQMIHLLWTKKIIYIREKFHFAELNSLALLIVVWSVFSTVFSTGSFQTIQKIDLLILIFINGGIYILFSLLIIIIARLPIRHWQFSEKDTVAIMFCGVMKNLGMGIPLINALHDNTNQYIGDLLPLPLIIYHTEQLLIGTIQVILLKHWIEKKFNKPTQTLKHNTYVQSNNEDELKTDESETINVAC</sequence>
<dbReference type="GO" id="GO:0005886">
    <property type="term" value="C:plasma membrane"/>
    <property type="evidence" value="ECO:0007669"/>
    <property type="project" value="TreeGrafter"/>
</dbReference>
<evidence type="ECO:0000313" key="3">
    <source>
        <dbReference type="EMBL" id="CAF0858827.1"/>
    </source>
</evidence>
<keyword evidence="2" id="KW-1133">Transmembrane helix</keyword>
<evidence type="ECO:0000256" key="1">
    <source>
        <dbReference type="ARBA" id="ARBA00006528"/>
    </source>
</evidence>
<dbReference type="PANTHER" id="PTHR18640:SF5">
    <property type="entry name" value="SODIUM_BILE ACID COTRANSPORTER 7"/>
    <property type="match status" value="1"/>
</dbReference>
<dbReference type="Pfam" id="PF13593">
    <property type="entry name" value="SBF_like"/>
    <property type="match status" value="1"/>
</dbReference>
<feature type="transmembrane region" description="Helical" evidence="2">
    <location>
        <begin position="254"/>
        <end position="277"/>
    </location>
</feature>
<feature type="transmembrane region" description="Helical" evidence="2">
    <location>
        <begin position="334"/>
        <end position="356"/>
    </location>
</feature>
<evidence type="ECO:0000313" key="4">
    <source>
        <dbReference type="Proteomes" id="UP000663864"/>
    </source>
</evidence>
<evidence type="ECO:0000256" key="2">
    <source>
        <dbReference type="SAM" id="Phobius"/>
    </source>
</evidence>
<dbReference type="InterPro" id="IPR016833">
    <property type="entry name" value="Put_Na-Bile_cotransptr"/>
</dbReference>
<protein>
    <recommendedName>
        <fullName evidence="5">Sodium/bile acid cotransporter</fullName>
    </recommendedName>
</protein>
<proteinExistence type="inferred from homology"/>
<feature type="transmembrane region" description="Helical" evidence="2">
    <location>
        <begin position="160"/>
        <end position="179"/>
    </location>
</feature>
<dbReference type="Proteomes" id="UP000663864">
    <property type="component" value="Unassembled WGS sequence"/>
</dbReference>
<feature type="transmembrane region" description="Helical" evidence="2">
    <location>
        <begin position="368"/>
        <end position="392"/>
    </location>
</feature>
<feature type="transmembrane region" description="Helical" evidence="2">
    <location>
        <begin position="191"/>
        <end position="211"/>
    </location>
</feature>
<name>A0A813WJL4_9BILA</name>